<evidence type="ECO:0000313" key="3">
    <source>
        <dbReference type="EMBL" id="NOT34181.1"/>
    </source>
</evidence>
<feature type="signal peptide" evidence="2">
    <location>
        <begin position="1"/>
        <end position="27"/>
    </location>
</feature>
<feature type="compositionally biased region" description="Low complexity" evidence="1">
    <location>
        <begin position="386"/>
        <end position="398"/>
    </location>
</feature>
<keyword evidence="2" id="KW-0732">Signal</keyword>
<protein>
    <recommendedName>
        <fullName evidence="5">Carboxypeptidase regulatory-like domain-containing protein</fullName>
    </recommendedName>
</protein>
<dbReference type="Proteomes" id="UP000580839">
    <property type="component" value="Unassembled WGS sequence"/>
</dbReference>
<dbReference type="EMBL" id="JABFRW010000097">
    <property type="protein sequence ID" value="NOT34181.1"/>
    <property type="molecule type" value="Genomic_DNA"/>
</dbReference>
<accession>A0A849SIC6</accession>
<comment type="caution">
    <text evidence="3">The sequence shown here is derived from an EMBL/GenBank/DDBJ whole genome shotgun (WGS) entry which is preliminary data.</text>
</comment>
<evidence type="ECO:0000256" key="1">
    <source>
        <dbReference type="SAM" id="MobiDB-lite"/>
    </source>
</evidence>
<evidence type="ECO:0000313" key="4">
    <source>
        <dbReference type="Proteomes" id="UP000580839"/>
    </source>
</evidence>
<evidence type="ECO:0000256" key="2">
    <source>
        <dbReference type="SAM" id="SignalP"/>
    </source>
</evidence>
<feature type="chain" id="PRO_5032324463" description="Carboxypeptidase regulatory-like domain-containing protein" evidence="2">
    <location>
        <begin position="28"/>
        <end position="413"/>
    </location>
</feature>
<feature type="region of interest" description="Disordered" evidence="1">
    <location>
        <begin position="386"/>
        <end position="413"/>
    </location>
</feature>
<name>A0A849SIC6_UNCEI</name>
<sequence length="413" mass="42228">MRTAFTSQRIRRLVFAILVPATAFALAAPAWPAAPATLSYQGVLTDAAGALVPNGPHAIEFRLYAAESGGAPLWSENHSSVVVELGGFAVVLGSSTPLALAFDAPYWLGVSVDGGAELTPRTVLTASPYALALRLPWAVSQSEPAIPLLSLRNTGASLALRVSPGLEVGASGIEAGRLQIWGSSAPNASILAEGNFDGFGNPRLTVTGAAGAMTVTTSANGDAFLQLPAGSISASEIANEPGFALSRQPAANLPVTSTTTMQTLLIVSLTTPSVGWVVVEADGQHGMTSAGGDNLIALQIDETDGGTPDPEHYLLSGYAGDAPNGSTFQSIRVRRAYFKPAGTHAFRLEARKESPGGTSWLWNPSLTATFMPTSYGGVVSGVTGVGGPPSSAASPASVQLDAARNQAAGPPRR</sequence>
<dbReference type="AlphaFoldDB" id="A0A849SIC6"/>
<gene>
    <name evidence="3" type="ORF">HOP12_08445</name>
</gene>
<evidence type="ECO:0008006" key="5">
    <source>
        <dbReference type="Google" id="ProtNLM"/>
    </source>
</evidence>
<proteinExistence type="predicted"/>
<reference evidence="3 4" key="1">
    <citation type="submission" date="2020-04" db="EMBL/GenBank/DDBJ databases">
        <title>Metagenomic profiling of ammonia- and methane-oxidizing microorganisms in a Dutch drinking water treatment plant.</title>
        <authorList>
            <person name="Poghosyan L."/>
            <person name="Leucker S."/>
        </authorList>
    </citation>
    <scope>NUCLEOTIDE SEQUENCE [LARGE SCALE GENOMIC DNA]</scope>
    <source>
        <strain evidence="3">S-RSF-IL-03</strain>
    </source>
</reference>
<organism evidence="3 4">
    <name type="scientific">Eiseniibacteriota bacterium</name>
    <dbReference type="NCBI Taxonomy" id="2212470"/>
    <lineage>
        <taxon>Bacteria</taxon>
        <taxon>Candidatus Eiseniibacteriota</taxon>
    </lineage>
</organism>